<evidence type="ECO:0000313" key="3">
    <source>
        <dbReference type="EMBL" id="KAA1136912.1"/>
    </source>
</evidence>
<dbReference type="EMBL" id="VDEP01000015">
    <property type="protein sequence ID" value="KAA1136912.1"/>
    <property type="molecule type" value="Genomic_DNA"/>
</dbReference>
<accession>A0A5B0M2J2</accession>
<dbReference type="Proteomes" id="UP000324748">
    <property type="component" value="Unassembled WGS sequence"/>
</dbReference>
<sequence length="133" mass="14727">MELGSIGSSFKVFELGCCVFVPLMLRWADCGADGYASCPVVGFQSAAIHSAPTNPKNPTQPNPTLFFSQVDVKGRPEERKLNERTHTRTPEPSNRSVPLLSHKQPLNAHHSKKHLNQHILPYLSSQRLPINSS</sequence>
<proteinExistence type="predicted"/>
<reference evidence="4 5" key="1">
    <citation type="submission" date="2019-05" db="EMBL/GenBank/DDBJ databases">
        <title>Emergence of the Ug99 lineage of the wheat stem rust pathogen through somatic hybridization.</title>
        <authorList>
            <person name="Li F."/>
            <person name="Upadhyaya N.M."/>
            <person name="Sperschneider J."/>
            <person name="Matny O."/>
            <person name="Nguyen-Phuc H."/>
            <person name="Mago R."/>
            <person name="Raley C."/>
            <person name="Miller M.E."/>
            <person name="Silverstein K.A.T."/>
            <person name="Henningsen E."/>
            <person name="Hirsch C.D."/>
            <person name="Visser B."/>
            <person name="Pretorius Z.A."/>
            <person name="Steffenson B.J."/>
            <person name="Schwessinger B."/>
            <person name="Dodds P.N."/>
            <person name="Figueroa M."/>
        </authorList>
    </citation>
    <scope>NUCLEOTIDE SEQUENCE [LARGE SCALE GENOMIC DNA]</scope>
    <source>
        <strain evidence="2">21-0</strain>
        <strain evidence="3 5">Ug99</strain>
    </source>
</reference>
<feature type="compositionally biased region" description="Low complexity" evidence="1">
    <location>
        <begin position="52"/>
        <end position="64"/>
    </location>
</feature>
<organism evidence="2 4">
    <name type="scientific">Puccinia graminis f. sp. tritici</name>
    <dbReference type="NCBI Taxonomy" id="56615"/>
    <lineage>
        <taxon>Eukaryota</taxon>
        <taxon>Fungi</taxon>
        <taxon>Dikarya</taxon>
        <taxon>Basidiomycota</taxon>
        <taxon>Pucciniomycotina</taxon>
        <taxon>Pucciniomycetes</taxon>
        <taxon>Pucciniales</taxon>
        <taxon>Pucciniaceae</taxon>
        <taxon>Puccinia</taxon>
    </lineage>
</organism>
<comment type="caution">
    <text evidence="2">The sequence shown here is derived from an EMBL/GenBank/DDBJ whole genome shotgun (WGS) entry which is preliminary data.</text>
</comment>
<keyword evidence="4" id="KW-1185">Reference proteome</keyword>
<evidence type="ECO:0000256" key="1">
    <source>
        <dbReference type="SAM" id="MobiDB-lite"/>
    </source>
</evidence>
<feature type="region of interest" description="Disordered" evidence="1">
    <location>
        <begin position="49"/>
        <end position="113"/>
    </location>
</feature>
<evidence type="ECO:0000313" key="2">
    <source>
        <dbReference type="EMBL" id="KAA1071337.1"/>
    </source>
</evidence>
<dbReference type="EMBL" id="VSWC01000170">
    <property type="protein sequence ID" value="KAA1071337.1"/>
    <property type="molecule type" value="Genomic_DNA"/>
</dbReference>
<name>A0A5B0M2J2_PUCGR</name>
<dbReference type="Proteomes" id="UP000325313">
    <property type="component" value="Unassembled WGS sequence"/>
</dbReference>
<evidence type="ECO:0000313" key="5">
    <source>
        <dbReference type="Proteomes" id="UP000325313"/>
    </source>
</evidence>
<protein>
    <submittedName>
        <fullName evidence="2">Uncharacterized protein</fullName>
    </submittedName>
</protein>
<gene>
    <name evidence="2" type="ORF">PGT21_003923</name>
    <name evidence="3" type="ORF">PGTUg99_002860</name>
</gene>
<feature type="compositionally biased region" description="Basic and acidic residues" evidence="1">
    <location>
        <begin position="72"/>
        <end position="89"/>
    </location>
</feature>
<dbReference type="AlphaFoldDB" id="A0A5B0M2J2"/>
<evidence type="ECO:0000313" key="4">
    <source>
        <dbReference type="Proteomes" id="UP000324748"/>
    </source>
</evidence>